<proteinExistence type="predicted"/>
<dbReference type="Gene3D" id="3.40.50.300">
    <property type="entry name" value="P-loop containing nucleotide triphosphate hydrolases"/>
    <property type="match status" value="1"/>
</dbReference>
<dbReference type="InterPro" id="IPR003439">
    <property type="entry name" value="ABC_transporter-like_ATP-bd"/>
</dbReference>
<dbReference type="PANTHER" id="PTHR24220">
    <property type="entry name" value="IMPORT ATP-BINDING PROTEIN"/>
    <property type="match status" value="1"/>
</dbReference>
<evidence type="ECO:0000259" key="3">
    <source>
        <dbReference type="PROSITE" id="PS50893"/>
    </source>
</evidence>
<evidence type="ECO:0000256" key="1">
    <source>
        <dbReference type="ARBA" id="ARBA00022741"/>
    </source>
</evidence>
<dbReference type="GO" id="GO:0005886">
    <property type="term" value="C:plasma membrane"/>
    <property type="evidence" value="ECO:0007669"/>
    <property type="project" value="TreeGrafter"/>
</dbReference>
<sequence>MTGPDSDERLVRLTDVARTYGRGPDAVVAVHGVTRTLGRADRVAVTGASGSGKSTLLHLISGLDDPTAGRIDWPGLGGRPFGRPGVVGMVFQGPSLIAPLDVLGNVALPLVLADTAETEAVDRARRALDAVGLTNLATRLPEELSGGQAQRVAVARVLAAEPALIVADEPTAQLGSAHAAQVIDLLVRAADDLNAALIVATHDPHIAERLPRRWRMADGALMEGEPCSS</sequence>
<evidence type="ECO:0000313" key="5">
    <source>
        <dbReference type="Proteomes" id="UP000322634"/>
    </source>
</evidence>
<dbReference type="PROSITE" id="PS00211">
    <property type="entry name" value="ABC_TRANSPORTER_1"/>
    <property type="match status" value="1"/>
</dbReference>
<dbReference type="GO" id="GO:0022857">
    <property type="term" value="F:transmembrane transporter activity"/>
    <property type="evidence" value="ECO:0007669"/>
    <property type="project" value="TreeGrafter"/>
</dbReference>
<dbReference type="InterPro" id="IPR017871">
    <property type="entry name" value="ABC_transporter-like_CS"/>
</dbReference>
<evidence type="ECO:0000256" key="2">
    <source>
        <dbReference type="ARBA" id="ARBA00022840"/>
    </source>
</evidence>
<dbReference type="PANTHER" id="PTHR24220:SF685">
    <property type="entry name" value="ABC TRANSPORTER RELATED"/>
    <property type="match status" value="1"/>
</dbReference>
<dbReference type="RefSeq" id="WP_148349640.1">
    <property type="nucleotide sequence ID" value="NZ_JBHSBF010000009.1"/>
</dbReference>
<dbReference type="InterPro" id="IPR027417">
    <property type="entry name" value="P-loop_NTPase"/>
</dbReference>
<dbReference type="EMBL" id="VSFF01000004">
    <property type="protein sequence ID" value="TYC15844.1"/>
    <property type="molecule type" value="Genomic_DNA"/>
</dbReference>
<dbReference type="Pfam" id="PF00005">
    <property type="entry name" value="ABC_tran"/>
    <property type="match status" value="1"/>
</dbReference>
<dbReference type="AlphaFoldDB" id="A0A5D0UCS6"/>
<dbReference type="SUPFAM" id="SSF52540">
    <property type="entry name" value="P-loop containing nucleoside triphosphate hydrolases"/>
    <property type="match status" value="1"/>
</dbReference>
<comment type="caution">
    <text evidence="4">The sequence shown here is derived from an EMBL/GenBank/DDBJ whole genome shotgun (WGS) entry which is preliminary data.</text>
</comment>
<protein>
    <submittedName>
        <fullName evidence="4">ATP-binding cassette domain-containing protein</fullName>
    </submittedName>
</protein>
<feature type="domain" description="ABC transporter" evidence="3">
    <location>
        <begin position="11"/>
        <end position="229"/>
    </location>
</feature>
<name>A0A5D0UCS6_9ACTN</name>
<dbReference type="GO" id="GO:0016887">
    <property type="term" value="F:ATP hydrolysis activity"/>
    <property type="evidence" value="ECO:0007669"/>
    <property type="project" value="InterPro"/>
</dbReference>
<keyword evidence="5" id="KW-1185">Reference proteome</keyword>
<dbReference type="InterPro" id="IPR003593">
    <property type="entry name" value="AAA+_ATPase"/>
</dbReference>
<gene>
    <name evidence="4" type="ORF">FXF65_10910</name>
</gene>
<evidence type="ECO:0000313" key="4">
    <source>
        <dbReference type="EMBL" id="TYC15844.1"/>
    </source>
</evidence>
<keyword evidence="2 4" id="KW-0067">ATP-binding</keyword>
<accession>A0A5D0UCS6</accession>
<dbReference type="Proteomes" id="UP000322634">
    <property type="component" value="Unassembled WGS sequence"/>
</dbReference>
<organism evidence="4 5">
    <name type="scientific">Actinomadura syzygii</name>
    <dbReference type="NCBI Taxonomy" id="1427538"/>
    <lineage>
        <taxon>Bacteria</taxon>
        <taxon>Bacillati</taxon>
        <taxon>Actinomycetota</taxon>
        <taxon>Actinomycetes</taxon>
        <taxon>Streptosporangiales</taxon>
        <taxon>Thermomonosporaceae</taxon>
        <taxon>Actinomadura</taxon>
    </lineage>
</organism>
<dbReference type="SMART" id="SM00382">
    <property type="entry name" value="AAA"/>
    <property type="match status" value="1"/>
</dbReference>
<dbReference type="PROSITE" id="PS50893">
    <property type="entry name" value="ABC_TRANSPORTER_2"/>
    <property type="match status" value="1"/>
</dbReference>
<keyword evidence="1" id="KW-0547">Nucleotide-binding</keyword>
<reference evidence="4 5" key="1">
    <citation type="submission" date="2019-08" db="EMBL/GenBank/DDBJ databases">
        <title>Actinomadura sp. nov. CYP1-5 isolated from mountain soil.</title>
        <authorList>
            <person name="Songsumanus A."/>
            <person name="Kuncharoen N."/>
            <person name="Kudo T."/>
            <person name="Yuki M."/>
            <person name="Igarashi Y."/>
            <person name="Tanasupawat S."/>
        </authorList>
    </citation>
    <scope>NUCLEOTIDE SEQUENCE [LARGE SCALE GENOMIC DNA]</scope>
    <source>
        <strain evidence="4 5">GKU157</strain>
    </source>
</reference>
<dbReference type="OrthoDB" id="9787227at2"/>
<dbReference type="InterPro" id="IPR015854">
    <property type="entry name" value="ABC_transpr_LolD-like"/>
</dbReference>
<dbReference type="GO" id="GO:0005524">
    <property type="term" value="F:ATP binding"/>
    <property type="evidence" value="ECO:0007669"/>
    <property type="project" value="UniProtKB-KW"/>
</dbReference>